<evidence type="ECO:0000313" key="4">
    <source>
        <dbReference type="Proteomes" id="UP000789831"/>
    </source>
</evidence>
<dbReference type="PANTHER" id="PTHR31389">
    <property type="entry name" value="LD39211P"/>
    <property type="match status" value="1"/>
</dbReference>
<keyword evidence="2" id="KW-0472">Membrane</keyword>
<proteinExistence type="predicted"/>
<reference evidence="3" key="1">
    <citation type="submission" date="2021-06" db="EMBL/GenBank/DDBJ databases">
        <authorList>
            <person name="Kallberg Y."/>
            <person name="Tangrot J."/>
            <person name="Rosling A."/>
        </authorList>
    </citation>
    <scope>NUCLEOTIDE SEQUENCE</scope>
    <source>
        <strain evidence="3">MT106</strain>
    </source>
</reference>
<dbReference type="OrthoDB" id="5954868at2759"/>
<dbReference type="EMBL" id="CAJVPL010001650">
    <property type="protein sequence ID" value="CAG8581464.1"/>
    <property type="molecule type" value="Genomic_DNA"/>
</dbReference>
<feature type="transmembrane region" description="Helical" evidence="2">
    <location>
        <begin position="29"/>
        <end position="51"/>
    </location>
</feature>
<keyword evidence="2" id="KW-0812">Transmembrane</keyword>
<dbReference type="Proteomes" id="UP000789831">
    <property type="component" value="Unassembled WGS sequence"/>
</dbReference>
<evidence type="ECO:0000313" key="3">
    <source>
        <dbReference type="EMBL" id="CAG8581464.1"/>
    </source>
</evidence>
<accession>A0A9N9BX91</accession>
<gene>
    <name evidence="3" type="ORF">AGERDE_LOCUS8144</name>
</gene>
<evidence type="ECO:0000256" key="2">
    <source>
        <dbReference type="SAM" id="Phobius"/>
    </source>
</evidence>
<organism evidence="3 4">
    <name type="scientific">Ambispora gerdemannii</name>
    <dbReference type="NCBI Taxonomy" id="144530"/>
    <lineage>
        <taxon>Eukaryota</taxon>
        <taxon>Fungi</taxon>
        <taxon>Fungi incertae sedis</taxon>
        <taxon>Mucoromycota</taxon>
        <taxon>Glomeromycotina</taxon>
        <taxon>Glomeromycetes</taxon>
        <taxon>Archaeosporales</taxon>
        <taxon>Ambisporaceae</taxon>
        <taxon>Ambispora</taxon>
    </lineage>
</organism>
<comment type="caution">
    <text evidence="3">The sequence shown here is derived from an EMBL/GenBank/DDBJ whole genome shotgun (WGS) entry which is preliminary data.</text>
</comment>
<keyword evidence="4" id="KW-1185">Reference proteome</keyword>
<keyword evidence="2" id="KW-1133">Transmembrane helix</keyword>
<protein>
    <submittedName>
        <fullName evidence="3">1149_t:CDS:1</fullName>
    </submittedName>
</protein>
<dbReference type="PANTHER" id="PTHR31389:SF4">
    <property type="entry name" value="LD39211P"/>
    <property type="match status" value="1"/>
</dbReference>
<feature type="region of interest" description="Disordered" evidence="1">
    <location>
        <begin position="74"/>
        <end position="97"/>
    </location>
</feature>
<evidence type="ECO:0000256" key="1">
    <source>
        <dbReference type="SAM" id="MobiDB-lite"/>
    </source>
</evidence>
<dbReference type="AlphaFoldDB" id="A0A9N9BX91"/>
<name>A0A9N9BX91_9GLOM</name>
<sequence>MVTLHNRQSSYSTLTSIMRTNTLLRRKPYQIIFILLLFTLAFIILFTVKLYNQEGMPIGKSSIVFDSEGNSTLTPTNITAPTSKHLDQEPKEEEQEYNNNSYVDLTIQRNYPFTITTAASSNHFCVLHSWIYNAQKTLHELNDESLIPRIIIYDLGLLNYQRSILKYLYNKSFFTELRQFNYTKYPDFWDINENRGEYAWKTGIVTEIANEFPGIVAWLDSGSIFRKEFLTNLYENIRIHEGFLSGKSTGRVPAWTHAGTFQYFNVKPARFRNYRNCNGAMIVFDTIITRPLIDAWYKCALVKDCIAPEGSNRDNHRQDQAILTLLAAMELRKCKEKPEFYGIDSHQDHHCKDQISDFERIHTDLRWEPTDEDLDEIEEHVLANQGSDEIYDVWTKYSLST</sequence>